<dbReference type="Proteomes" id="UP001597241">
    <property type="component" value="Unassembled WGS sequence"/>
</dbReference>
<sequence length="67" mass="7823">METKKDEPFSLYAKFHFALEGFDIWSNGQKFNRWEVFASGITNAELLFNNKTIYELLPKEDVFGEVA</sequence>
<accession>A0ABW3WKR1</accession>
<dbReference type="EMBL" id="JBHTMV010000002">
    <property type="protein sequence ID" value="MFD1292665.1"/>
    <property type="molecule type" value="Genomic_DNA"/>
</dbReference>
<keyword evidence="2" id="KW-1185">Reference proteome</keyword>
<dbReference type="RefSeq" id="WP_386807399.1">
    <property type="nucleotide sequence ID" value="NZ_JBHTMV010000002.1"/>
</dbReference>
<name>A0ABW3WKR1_9FLAO</name>
<protein>
    <submittedName>
        <fullName evidence="1">Uncharacterized protein</fullName>
    </submittedName>
</protein>
<proteinExistence type="predicted"/>
<reference evidence="2" key="1">
    <citation type="journal article" date="2019" name="Int. J. Syst. Evol. Microbiol.">
        <title>The Global Catalogue of Microorganisms (GCM) 10K type strain sequencing project: providing services to taxonomists for standard genome sequencing and annotation.</title>
        <authorList>
            <consortium name="The Broad Institute Genomics Platform"/>
            <consortium name="The Broad Institute Genome Sequencing Center for Infectious Disease"/>
            <person name="Wu L."/>
            <person name="Ma J."/>
        </authorList>
    </citation>
    <scope>NUCLEOTIDE SEQUENCE [LARGE SCALE GENOMIC DNA]</scope>
    <source>
        <strain evidence="2">CCUG 62221</strain>
    </source>
</reference>
<organism evidence="1 2">
    <name type="scientific">Lutibacter holmesii</name>
    <dbReference type="NCBI Taxonomy" id="1137985"/>
    <lineage>
        <taxon>Bacteria</taxon>
        <taxon>Pseudomonadati</taxon>
        <taxon>Bacteroidota</taxon>
        <taxon>Flavobacteriia</taxon>
        <taxon>Flavobacteriales</taxon>
        <taxon>Flavobacteriaceae</taxon>
        <taxon>Lutibacter</taxon>
    </lineage>
</organism>
<evidence type="ECO:0000313" key="2">
    <source>
        <dbReference type="Proteomes" id="UP001597241"/>
    </source>
</evidence>
<evidence type="ECO:0000313" key="1">
    <source>
        <dbReference type="EMBL" id="MFD1292665.1"/>
    </source>
</evidence>
<comment type="caution">
    <text evidence="1">The sequence shown here is derived from an EMBL/GenBank/DDBJ whole genome shotgun (WGS) entry which is preliminary data.</text>
</comment>
<gene>
    <name evidence="1" type="ORF">ACFQ5N_02345</name>
</gene>